<evidence type="ECO:0000313" key="1">
    <source>
        <dbReference type="EMBL" id="SDF86536.1"/>
    </source>
</evidence>
<proteinExistence type="predicted"/>
<dbReference type="EMBL" id="FNCA01000004">
    <property type="protein sequence ID" value="SDF86536.1"/>
    <property type="molecule type" value="Genomic_DNA"/>
</dbReference>
<protein>
    <submittedName>
        <fullName evidence="1">Uncharacterized protein</fullName>
    </submittedName>
</protein>
<sequence length="205" mass="23264">MVIIMAENIESNPFVDVSVFLFFEDISDKQGVEGFTNYMVGQAESLAKSVPEEEYRTWDDFANAVINGESVLSSFEHIGQISKFGFVTKVCPFSKAIREYIKRIGNFNPVHMEATDHYNHTIQPSAAHSACMMHQTYRKEVAKRIKIDGKPLQYAQIAAKAYTGKIALPPESWKKVLLEKAGITETQGFMEMRENSCLYLLYVED</sequence>
<name>A0A7Z7AZY1_9EURY</name>
<accession>A0A7Z7AZY1</accession>
<organism evidence="1 2">
    <name type="scientific">Methanolobus vulcani</name>
    <dbReference type="NCBI Taxonomy" id="38026"/>
    <lineage>
        <taxon>Archaea</taxon>
        <taxon>Methanobacteriati</taxon>
        <taxon>Methanobacteriota</taxon>
        <taxon>Stenosarchaea group</taxon>
        <taxon>Methanomicrobia</taxon>
        <taxon>Methanosarcinales</taxon>
        <taxon>Methanosarcinaceae</taxon>
        <taxon>Methanolobus</taxon>
    </lineage>
</organism>
<evidence type="ECO:0000313" key="2">
    <source>
        <dbReference type="Proteomes" id="UP000199259"/>
    </source>
</evidence>
<reference evidence="1 2" key="1">
    <citation type="submission" date="2016-10" db="EMBL/GenBank/DDBJ databases">
        <authorList>
            <person name="Varghese N."/>
            <person name="Submissions S."/>
        </authorList>
    </citation>
    <scope>NUCLEOTIDE SEQUENCE [LARGE SCALE GENOMIC DNA]</scope>
    <source>
        <strain evidence="1 2">PL 12/M</strain>
    </source>
</reference>
<gene>
    <name evidence="1" type="ORF">SAMN04488589_1577</name>
</gene>
<dbReference type="Proteomes" id="UP000199259">
    <property type="component" value="Unassembled WGS sequence"/>
</dbReference>
<dbReference type="AlphaFoldDB" id="A0A7Z7AZY1"/>
<comment type="caution">
    <text evidence="1">The sequence shown here is derived from an EMBL/GenBank/DDBJ whole genome shotgun (WGS) entry which is preliminary data.</text>
</comment>
<keyword evidence="2" id="KW-1185">Reference proteome</keyword>